<reference evidence="1 2" key="2">
    <citation type="journal article" date="2014" name="Genome Announc.">
        <title>Complete Genome Sequence of Methanoregula formicica SMSPT, a Mesophilic Hydrogenotrophic Methanogen Isolated from a Methanogenic Upflow Anaerobic Sludge Blanket Reactor.</title>
        <authorList>
            <person name="Yamamoto K."/>
            <person name="Tamaki H."/>
            <person name="Cadillo-Quiroz H."/>
            <person name="Imachi H."/>
            <person name="Kyrpides N."/>
            <person name="Woyke T."/>
            <person name="Goodwin L."/>
            <person name="Zinder S.H."/>
            <person name="Kamagata Y."/>
            <person name="Liu W.T."/>
        </authorList>
    </citation>
    <scope>NUCLEOTIDE SEQUENCE [LARGE SCALE GENOMIC DNA]</scope>
    <source>
        <strain evidence="2">DSM 22288 / NBRC 105244 / SMSP</strain>
    </source>
</reference>
<dbReference type="eggNOG" id="arCOG12077">
    <property type="taxonomic scope" value="Archaea"/>
</dbReference>
<keyword evidence="2" id="KW-1185">Reference proteome</keyword>
<dbReference type="RefSeq" id="WP_015286385.1">
    <property type="nucleotide sequence ID" value="NC_019943.1"/>
</dbReference>
<dbReference type="STRING" id="593750.Metfor_2423"/>
<evidence type="ECO:0000313" key="1">
    <source>
        <dbReference type="EMBL" id="AGB03423.1"/>
    </source>
</evidence>
<gene>
    <name evidence="1" type="ordered locus">Metfor_2423</name>
</gene>
<evidence type="ECO:0000313" key="2">
    <source>
        <dbReference type="Proteomes" id="UP000010824"/>
    </source>
</evidence>
<reference evidence="2" key="1">
    <citation type="submission" date="2011-12" db="EMBL/GenBank/DDBJ databases">
        <title>Complete sequence of Methanoregula formicicum SMSP.</title>
        <authorList>
            <person name="Lucas S."/>
            <person name="Han J."/>
            <person name="Lapidus A."/>
            <person name="Cheng J.-F."/>
            <person name="Goodwin L."/>
            <person name="Pitluck S."/>
            <person name="Peters L."/>
            <person name="Ovchinnikova G."/>
            <person name="Teshima H."/>
            <person name="Detter J.C."/>
            <person name="Han C."/>
            <person name="Tapia R."/>
            <person name="Land M."/>
            <person name="Hauser L."/>
            <person name="Kyrpides N."/>
            <person name="Ivanova N."/>
            <person name="Pagani I."/>
            <person name="Imachi H."/>
            <person name="Tamaki H."/>
            <person name="Sekiguchi Y."/>
            <person name="Kamagata Y."/>
            <person name="Cadillo-Quiroz H."/>
            <person name="Zinder S."/>
            <person name="Liu W.-T."/>
            <person name="Woyke T."/>
        </authorList>
    </citation>
    <scope>NUCLEOTIDE SEQUENCE [LARGE SCALE GENOMIC DNA]</scope>
    <source>
        <strain evidence="2">DSM 22288 / NBRC 105244 / SMSP</strain>
    </source>
</reference>
<accession>L0HJD2</accession>
<dbReference type="EMBL" id="CP003167">
    <property type="protein sequence ID" value="AGB03423.1"/>
    <property type="molecule type" value="Genomic_DNA"/>
</dbReference>
<name>L0HJD2_METFS</name>
<proteinExistence type="predicted"/>
<dbReference type="KEGG" id="mfo:Metfor_2423"/>
<dbReference type="Proteomes" id="UP000010824">
    <property type="component" value="Chromosome"/>
</dbReference>
<dbReference type="HOGENOM" id="CLU_2475990_0_0_2"/>
<dbReference type="AlphaFoldDB" id="L0HJD2"/>
<protein>
    <submittedName>
        <fullName evidence="1">Uncharacterized protein</fullName>
    </submittedName>
</protein>
<sequence length="87" mass="10146">MTSIYDAMPIKVLEELERIETRIPVIERRAFMLQAEAQDLRYRHDEIIASWKARAAWEGLDNLVEQRHREDAIAWACDPLPSGIPTQ</sequence>
<dbReference type="GeneID" id="14309815"/>
<organism evidence="1 2">
    <name type="scientific">Methanoregula formicica (strain DSM 22288 / NBRC 105244 / SMSP)</name>
    <dbReference type="NCBI Taxonomy" id="593750"/>
    <lineage>
        <taxon>Archaea</taxon>
        <taxon>Methanobacteriati</taxon>
        <taxon>Methanobacteriota</taxon>
        <taxon>Stenosarchaea group</taxon>
        <taxon>Methanomicrobia</taxon>
        <taxon>Methanomicrobiales</taxon>
        <taxon>Methanoregulaceae</taxon>
        <taxon>Methanoregula</taxon>
    </lineage>
</organism>
<dbReference type="InParanoid" id="L0HJD2"/>